<organism evidence="3 4">
    <name type="scientific">Cladophialophora carrionii CBS 160.54</name>
    <dbReference type="NCBI Taxonomy" id="1279043"/>
    <lineage>
        <taxon>Eukaryota</taxon>
        <taxon>Fungi</taxon>
        <taxon>Dikarya</taxon>
        <taxon>Ascomycota</taxon>
        <taxon>Pezizomycotina</taxon>
        <taxon>Eurotiomycetes</taxon>
        <taxon>Chaetothyriomycetidae</taxon>
        <taxon>Chaetothyriales</taxon>
        <taxon>Herpotrichiellaceae</taxon>
        <taxon>Cladophialophora</taxon>
    </lineage>
</organism>
<feature type="region of interest" description="Disordered" evidence="1">
    <location>
        <begin position="178"/>
        <end position="202"/>
    </location>
</feature>
<dbReference type="HOGENOM" id="CLU_745968_0_0_1"/>
<evidence type="ECO:0000313" key="4">
    <source>
        <dbReference type="Proteomes" id="UP000030678"/>
    </source>
</evidence>
<name>V9CYA7_9EURO</name>
<dbReference type="VEuPathDB" id="FungiDB:G647_09453"/>
<feature type="signal peptide" evidence="2">
    <location>
        <begin position="1"/>
        <end position="18"/>
    </location>
</feature>
<sequence length="371" mass="38226">MKSLYCLVALGIAAPARGTEHGDVGYSPPINRITITSFPMPSPDPAMIRSITAVQPLLANMTVTALEGFQSPIPTLIKQGGLCQGGMAFCDGLWNCCPGGTYCTVDSQGAGACCANGAACTGLSTPIPAQAWSNTGVESTPRPSRIFGFLARLARSSSWYTADNSTAADLAATYEPDAPKVEGKNEGGGGGEGHGGVAVADPAPKLNLTSAKATFAQNAMSWGAPMPQPSSLPDVSVAPVGFARQIRPAIIPSKTPTSRSAPKLKFIGANPATIKSQQNQTSSGAGMSRPLSVFKVPVIFANNIKAAVLPRSEAAETGYKPGCPASANDSAGPMAVCNQTDGHRLRFSGSSGAGNVQPSRLFSRLRGLFRW</sequence>
<dbReference type="AlphaFoldDB" id="V9CYA7"/>
<feature type="chain" id="PRO_5004772710" description="Granulins domain-containing protein" evidence="2">
    <location>
        <begin position="19"/>
        <end position="371"/>
    </location>
</feature>
<dbReference type="Proteomes" id="UP000030678">
    <property type="component" value="Unassembled WGS sequence"/>
</dbReference>
<reference evidence="3 4" key="1">
    <citation type="submission" date="2013-03" db="EMBL/GenBank/DDBJ databases">
        <title>The Genome Sequence of Cladophialophora carrionii CBS 160.54.</title>
        <authorList>
            <consortium name="The Broad Institute Genomics Platform"/>
            <person name="Cuomo C."/>
            <person name="de Hoog S."/>
            <person name="Gorbushina A."/>
            <person name="Walker B."/>
            <person name="Young S.K."/>
            <person name="Zeng Q."/>
            <person name="Gargeya S."/>
            <person name="Fitzgerald M."/>
            <person name="Haas B."/>
            <person name="Abouelleil A."/>
            <person name="Allen A.W."/>
            <person name="Alvarado L."/>
            <person name="Arachchi H.M."/>
            <person name="Berlin A.M."/>
            <person name="Chapman S.B."/>
            <person name="Gainer-Dewar J."/>
            <person name="Goldberg J."/>
            <person name="Griggs A."/>
            <person name="Gujja S."/>
            <person name="Hansen M."/>
            <person name="Howarth C."/>
            <person name="Imamovic A."/>
            <person name="Ireland A."/>
            <person name="Larimer J."/>
            <person name="McCowan C."/>
            <person name="Murphy C."/>
            <person name="Pearson M."/>
            <person name="Poon T.W."/>
            <person name="Priest M."/>
            <person name="Roberts A."/>
            <person name="Saif S."/>
            <person name="Shea T."/>
            <person name="Sisk P."/>
            <person name="Sykes S."/>
            <person name="Wortman J."/>
            <person name="Nusbaum C."/>
            <person name="Birren B."/>
        </authorList>
    </citation>
    <scope>NUCLEOTIDE SEQUENCE [LARGE SCALE GENOMIC DNA]</scope>
    <source>
        <strain evidence="3 4">CBS 160.54</strain>
    </source>
</reference>
<accession>V9CYA7</accession>
<evidence type="ECO:0000256" key="1">
    <source>
        <dbReference type="SAM" id="MobiDB-lite"/>
    </source>
</evidence>
<evidence type="ECO:0008006" key="5">
    <source>
        <dbReference type="Google" id="ProtNLM"/>
    </source>
</evidence>
<dbReference type="GeneID" id="19987946"/>
<gene>
    <name evidence="3" type="ORF">G647_09453</name>
</gene>
<feature type="compositionally biased region" description="Gly residues" evidence="1">
    <location>
        <begin position="186"/>
        <end position="196"/>
    </location>
</feature>
<keyword evidence="2" id="KW-0732">Signal</keyword>
<dbReference type="EMBL" id="KB822710">
    <property type="protein sequence ID" value="ETI19619.1"/>
    <property type="molecule type" value="Genomic_DNA"/>
</dbReference>
<dbReference type="RefSeq" id="XP_008731978.1">
    <property type="nucleotide sequence ID" value="XM_008733756.1"/>
</dbReference>
<protein>
    <recommendedName>
        <fullName evidence="5">Granulins domain-containing protein</fullName>
    </recommendedName>
</protein>
<evidence type="ECO:0000313" key="3">
    <source>
        <dbReference type="EMBL" id="ETI19619.1"/>
    </source>
</evidence>
<proteinExistence type="predicted"/>
<evidence type="ECO:0000256" key="2">
    <source>
        <dbReference type="SAM" id="SignalP"/>
    </source>
</evidence>